<evidence type="ECO:0000313" key="4">
    <source>
        <dbReference type="Proteomes" id="UP000500826"/>
    </source>
</evidence>
<dbReference type="EMBL" id="CP053418">
    <property type="protein sequence ID" value="QJW85473.1"/>
    <property type="molecule type" value="Genomic_DNA"/>
</dbReference>
<evidence type="ECO:0008006" key="5">
    <source>
        <dbReference type="Google" id="ProtNLM"/>
    </source>
</evidence>
<dbReference type="Gene3D" id="1.10.3730.20">
    <property type="match status" value="1"/>
</dbReference>
<organism evidence="3 4">
    <name type="scientific">Ramlibacter terrae</name>
    <dbReference type="NCBI Taxonomy" id="2732511"/>
    <lineage>
        <taxon>Bacteria</taxon>
        <taxon>Pseudomonadati</taxon>
        <taxon>Pseudomonadota</taxon>
        <taxon>Betaproteobacteria</taxon>
        <taxon>Burkholderiales</taxon>
        <taxon>Comamonadaceae</taxon>
        <taxon>Ramlibacter</taxon>
    </lineage>
</organism>
<name>A0ABX6P5W6_9BURK</name>
<reference evidence="3 4" key="1">
    <citation type="submission" date="2020-05" db="EMBL/GenBank/DDBJ databases">
        <title>Ramlibacter rhizophilus sp. nov., isolated from rhizosphere soil of national flower Mugunghwa from South Korea.</title>
        <authorList>
            <person name="Zheng-Fei Y."/>
            <person name="Huan T."/>
        </authorList>
    </citation>
    <scope>NUCLEOTIDE SEQUENCE [LARGE SCALE GENOMIC DNA]</scope>
    <source>
        <strain evidence="3 4">H242</strain>
    </source>
</reference>
<feature type="transmembrane region" description="Helical" evidence="2">
    <location>
        <begin position="53"/>
        <end position="73"/>
    </location>
</feature>
<keyword evidence="2" id="KW-0472">Membrane</keyword>
<dbReference type="SUPFAM" id="SSF103481">
    <property type="entry name" value="Multidrug resistance efflux transporter EmrE"/>
    <property type="match status" value="1"/>
</dbReference>
<sequence length="222" mass="24201">MDLNIASKYWLILPIALLVTFGQLLAKWRSGTGGYAAGGGELQTFLRLVTDPVMIAAYGAGFIANVGWLYALTKLPLTIAFPVYMGVTFLFVLAGGFLFLGETVSAIKVASVVLIWQACRWRSMPTPDRNGADLAQWIQEIREVFVAEAPELLALFDIYGAEALFGRRFVDADLRKLPLSARLLEVGAGSMLLSCQLVREGRDVTSRSRRRPGSGTSNGCVH</sequence>
<dbReference type="InterPro" id="IPR037185">
    <property type="entry name" value="EmrE-like"/>
</dbReference>
<keyword evidence="4" id="KW-1185">Reference proteome</keyword>
<keyword evidence="2" id="KW-1133">Transmembrane helix</keyword>
<evidence type="ECO:0000256" key="1">
    <source>
        <dbReference type="SAM" id="MobiDB-lite"/>
    </source>
</evidence>
<keyword evidence="2" id="KW-0812">Transmembrane</keyword>
<protein>
    <recommendedName>
        <fullName evidence="5">EamA domain-containing protein</fullName>
    </recommendedName>
</protein>
<dbReference type="Proteomes" id="UP000500826">
    <property type="component" value="Chromosome"/>
</dbReference>
<feature type="region of interest" description="Disordered" evidence="1">
    <location>
        <begin position="203"/>
        <end position="222"/>
    </location>
</feature>
<gene>
    <name evidence="3" type="ORF">HK414_25650</name>
</gene>
<accession>A0ABX6P5W6</accession>
<feature type="compositionally biased region" description="Low complexity" evidence="1">
    <location>
        <begin position="213"/>
        <end position="222"/>
    </location>
</feature>
<evidence type="ECO:0000256" key="2">
    <source>
        <dbReference type="SAM" id="Phobius"/>
    </source>
</evidence>
<evidence type="ECO:0000313" key="3">
    <source>
        <dbReference type="EMBL" id="QJW85473.1"/>
    </source>
</evidence>
<feature type="transmembrane region" description="Helical" evidence="2">
    <location>
        <begin position="6"/>
        <end position="26"/>
    </location>
</feature>
<proteinExistence type="predicted"/>
<feature type="transmembrane region" description="Helical" evidence="2">
    <location>
        <begin position="79"/>
        <end position="100"/>
    </location>
</feature>